<protein>
    <recommendedName>
        <fullName evidence="3">Red chlorophyll catabolite reductase</fullName>
    </recommendedName>
</protein>
<accession>A0ABD3GFI6</accession>
<proteinExistence type="predicted"/>
<name>A0ABD3GFI6_9MARC</name>
<dbReference type="InterPro" id="IPR009439">
    <property type="entry name" value="RCC_reductase"/>
</dbReference>
<dbReference type="Proteomes" id="UP001633002">
    <property type="component" value="Unassembled WGS sequence"/>
</dbReference>
<organism evidence="1 2">
    <name type="scientific">Riccia sorocarpa</name>
    <dbReference type="NCBI Taxonomy" id="122646"/>
    <lineage>
        <taxon>Eukaryota</taxon>
        <taxon>Viridiplantae</taxon>
        <taxon>Streptophyta</taxon>
        <taxon>Embryophyta</taxon>
        <taxon>Marchantiophyta</taxon>
        <taxon>Marchantiopsida</taxon>
        <taxon>Marchantiidae</taxon>
        <taxon>Marchantiales</taxon>
        <taxon>Ricciaceae</taxon>
        <taxon>Riccia</taxon>
    </lineage>
</organism>
<evidence type="ECO:0000313" key="1">
    <source>
        <dbReference type="EMBL" id="KAL3675949.1"/>
    </source>
</evidence>
<dbReference type="Pfam" id="PF06405">
    <property type="entry name" value="RCC_reductase"/>
    <property type="match status" value="2"/>
</dbReference>
<dbReference type="PANTHER" id="PTHR34685:SF2">
    <property type="entry name" value="RED CHLOROPHYLL CATABOLITE REDUCTASE, CHLOROPLASTIC"/>
    <property type="match status" value="1"/>
</dbReference>
<sequence length="395" mass="43908">MEACLAANAAIPSGAIHGRITRARICHIERRNRRTAVYVGHGTEFPELVGFSVRVHLQIALRRKSEFARTVFCRAPFINVTVGREAESGTRFPFLSNAGRKVMTNVSAIVENELCPLLQDTKTPDDVRYFKSEDGNAEGSTVIRAGKDSFQAEHELVKLIAWTVVTEEVTLVECLKLCSLLAERWDVSCGVLQIDFVLESWLHAKLPSGTLDIATIVVMLGPETDSPHFLFEFIQSGPSLVVVLDHVPRKDLVLDTDYQQRFYEAPGLDEIRKLFEEAPNSKPYISPTLFVRSIVSPTAVLYKLNAGTQVDGGGLEEQIETVVYSGSQKMTEAWIESFLTRGSSGCNLEDTLKRDNKIKTFGFEVDLSANLPRLFGKNIADRVVEAFRTGGRIKV</sequence>
<dbReference type="Gene3D" id="3.40.1500.20">
    <property type="match status" value="2"/>
</dbReference>
<keyword evidence="2" id="KW-1185">Reference proteome</keyword>
<dbReference type="EMBL" id="JBJQOH010000008">
    <property type="protein sequence ID" value="KAL3675949.1"/>
    <property type="molecule type" value="Genomic_DNA"/>
</dbReference>
<evidence type="ECO:0008006" key="3">
    <source>
        <dbReference type="Google" id="ProtNLM"/>
    </source>
</evidence>
<dbReference type="AlphaFoldDB" id="A0ABD3GFI6"/>
<comment type="caution">
    <text evidence="1">The sequence shown here is derived from an EMBL/GenBank/DDBJ whole genome shotgun (WGS) entry which is preliminary data.</text>
</comment>
<gene>
    <name evidence="1" type="ORF">R1sor_025897</name>
</gene>
<reference evidence="1 2" key="1">
    <citation type="submission" date="2024-09" db="EMBL/GenBank/DDBJ databases">
        <title>Chromosome-scale assembly of Riccia sorocarpa.</title>
        <authorList>
            <person name="Paukszto L."/>
        </authorList>
    </citation>
    <scope>NUCLEOTIDE SEQUENCE [LARGE SCALE GENOMIC DNA]</scope>
    <source>
        <strain evidence="1">LP-2024</strain>
        <tissue evidence="1">Aerial parts of the thallus</tissue>
    </source>
</reference>
<evidence type="ECO:0000313" key="2">
    <source>
        <dbReference type="Proteomes" id="UP001633002"/>
    </source>
</evidence>
<dbReference type="PANTHER" id="PTHR34685">
    <property type="entry name" value="RED CHLOROPHYLL CATABOLITE REDUCTASE, CHLOROPLASTIC"/>
    <property type="match status" value="1"/>
</dbReference>